<reference evidence="3" key="1">
    <citation type="submission" date="2025-08" db="UniProtKB">
        <authorList>
            <consortium name="RefSeq"/>
        </authorList>
    </citation>
    <scope>IDENTIFICATION</scope>
</reference>
<gene>
    <name evidence="3" type="primary">LOC103600016</name>
</gene>
<dbReference type="Proteomes" id="UP000694923">
    <property type="component" value="Unplaced"/>
</dbReference>
<evidence type="ECO:0000313" key="3">
    <source>
        <dbReference type="RefSeq" id="XP_008582461.1"/>
    </source>
</evidence>
<organism evidence="2 3">
    <name type="scientific">Galeopterus variegatus</name>
    <name type="common">Malayan flying lemur</name>
    <name type="synonym">Cynocephalus variegatus</name>
    <dbReference type="NCBI Taxonomy" id="482537"/>
    <lineage>
        <taxon>Eukaryota</taxon>
        <taxon>Metazoa</taxon>
        <taxon>Chordata</taxon>
        <taxon>Craniata</taxon>
        <taxon>Vertebrata</taxon>
        <taxon>Euteleostomi</taxon>
        <taxon>Mammalia</taxon>
        <taxon>Eutheria</taxon>
        <taxon>Euarchontoglires</taxon>
        <taxon>Dermoptera</taxon>
        <taxon>Cynocephalidae</taxon>
        <taxon>Galeopterus</taxon>
    </lineage>
</organism>
<name>A0ABM0RPC0_GALVR</name>
<feature type="region of interest" description="Disordered" evidence="1">
    <location>
        <begin position="27"/>
        <end position="54"/>
    </location>
</feature>
<evidence type="ECO:0000313" key="2">
    <source>
        <dbReference type="Proteomes" id="UP000694923"/>
    </source>
</evidence>
<feature type="compositionally biased region" description="Polar residues" evidence="1">
    <location>
        <begin position="44"/>
        <end position="54"/>
    </location>
</feature>
<evidence type="ECO:0000256" key="1">
    <source>
        <dbReference type="SAM" id="MobiDB-lite"/>
    </source>
</evidence>
<keyword evidence="2" id="KW-1185">Reference proteome</keyword>
<sequence>MVCPVGNAQAPLLSHQHKVLPHCGESLEARDDSDTDNSSPNSTESRSQQLVVAPSSQGLRLPQPQFLEAVYARALGHIVLFFLVMTPQWRWNPSKTPNVAVLPDQRCSPGGHFSGGVSLCPSHSLLVRLAALPNLWHLQQKLSETGCKGRCLCPGQAGNQTRGHSACVRACVCVSVSVEEGGGGTGRKTGTTSATKDPRIIKRRLRVINDRH</sequence>
<dbReference type="RefSeq" id="XP_008582461.1">
    <property type="nucleotide sequence ID" value="XM_008584239.1"/>
</dbReference>
<proteinExistence type="predicted"/>
<accession>A0ABM0RPC0</accession>
<protein>
    <submittedName>
        <fullName evidence="3">LOW QUALITY PROTEIN: uncharacterized protein LOC103600016</fullName>
    </submittedName>
</protein>
<dbReference type="GeneID" id="103600016"/>